<evidence type="ECO:0000313" key="1">
    <source>
        <dbReference type="EnsemblPlants" id="MELO3C010603.2.1"/>
    </source>
</evidence>
<dbReference type="EnsemblPlants" id="MELO3C010603.2.1">
    <property type="protein sequence ID" value="MELO3C010603.2.1"/>
    <property type="gene ID" value="MELO3C010603.2"/>
</dbReference>
<protein>
    <submittedName>
        <fullName evidence="1">Uncharacterized protein</fullName>
    </submittedName>
</protein>
<name>A0A9I9CYS1_CUCME</name>
<accession>A0A9I9CYS1</accession>
<reference evidence="1" key="1">
    <citation type="submission" date="2023-03" db="UniProtKB">
        <authorList>
            <consortium name="EnsemblPlants"/>
        </authorList>
    </citation>
    <scope>IDENTIFICATION</scope>
</reference>
<organism evidence="1">
    <name type="scientific">Cucumis melo</name>
    <name type="common">Muskmelon</name>
    <dbReference type="NCBI Taxonomy" id="3656"/>
    <lineage>
        <taxon>Eukaryota</taxon>
        <taxon>Viridiplantae</taxon>
        <taxon>Streptophyta</taxon>
        <taxon>Embryophyta</taxon>
        <taxon>Tracheophyta</taxon>
        <taxon>Spermatophyta</taxon>
        <taxon>Magnoliopsida</taxon>
        <taxon>eudicotyledons</taxon>
        <taxon>Gunneridae</taxon>
        <taxon>Pentapetalae</taxon>
        <taxon>rosids</taxon>
        <taxon>fabids</taxon>
        <taxon>Cucurbitales</taxon>
        <taxon>Cucurbitaceae</taxon>
        <taxon>Benincaseae</taxon>
        <taxon>Cucumis</taxon>
    </lineage>
</organism>
<sequence length="143" mass="16550">IQLLVGTIGHFRFYCHSEEVELHHLHFGEAEVELHHHHHLGEVEMKRIIVIVLKRQRGRGGAAPSSSSLRGGGEVAPHHFGEVKVEMHRCYHARSYNIVILESWRSRCTIVILERWRRVAPSPYSRSCTILKMNDPLGATYWR</sequence>
<dbReference type="Gramene" id="MELO3C010603.2.1">
    <property type="protein sequence ID" value="MELO3C010603.2.1"/>
    <property type="gene ID" value="MELO3C010603.2"/>
</dbReference>
<proteinExistence type="predicted"/>
<dbReference type="AlphaFoldDB" id="A0A9I9CYS1"/>